<reference evidence="2" key="1">
    <citation type="journal article" date="2020" name="Nature">
        <title>Giant virus diversity and host interactions through global metagenomics.</title>
        <authorList>
            <person name="Schulz F."/>
            <person name="Roux S."/>
            <person name="Paez-Espino D."/>
            <person name="Jungbluth S."/>
            <person name="Walsh D.A."/>
            <person name="Denef V.J."/>
            <person name="McMahon K.D."/>
            <person name="Konstantinidis K.T."/>
            <person name="Eloe-Fadrosh E.A."/>
            <person name="Kyrpides N.C."/>
            <person name="Woyke T."/>
        </authorList>
    </citation>
    <scope>NUCLEOTIDE SEQUENCE</scope>
    <source>
        <strain evidence="2">GVMAG-M-3300017651-5</strain>
    </source>
</reference>
<evidence type="ECO:0000256" key="1">
    <source>
        <dbReference type="SAM" id="MobiDB-lite"/>
    </source>
</evidence>
<dbReference type="AlphaFoldDB" id="A0A6C0BNQ7"/>
<organism evidence="2">
    <name type="scientific">viral metagenome</name>
    <dbReference type="NCBI Taxonomy" id="1070528"/>
    <lineage>
        <taxon>unclassified sequences</taxon>
        <taxon>metagenomes</taxon>
        <taxon>organismal metagenomes</taxon>
    </lineage>
</organism>
<proteinExistence type="predicted"/>
<dbReference type="EMBL" id="MN739194">
    <property type="protein sequence ID" value="QHS93008.1"/>
    <property type="molecule type" value="Genomic_DNA"/>
</dbReference>
<name>A0A6C0BNQ7_9ZZZZ</name>
<sequence>MAKLLSIYRKHHSVPGSKTFSLPQEMRQIYSQRINQLFQEDQNKPRYRKANKTDKAAGIQLFVGPDGKEYVSNNLNLDNVQYITFTRFHAPDRVKTANYTEQQTAIVGDAQAQAAVEAEAAIVTSTAEYYKALEEAAKPPKSPAQRGRKSRREQQRAQTVLVSPFSQEENVAVRRRAGDNYVSVPTPAVANPQVIATNLANAYTLATAGVRQPSPVNTSLGTVNPSPEVVNEAIAANQQLNYSQVQGLQALGQPSNF</sequence>
<accession>A0A6C0BNQ7</accession>
<protein>
    <submittedName>
        <fullName evidence="2">Uncharacterized protein</fullName>
    </submittedName>
</protein>
<feature type="region of interest" description="Disordered" evidence="1">
    <location>
        <begin position="134"/>
        <end position="158"/>
    </location>
</feature>
<evidence type="ECO:0000313" key="2">
    <source>
        <dbReference type="EMBL" id="QHS93008.1"/>
    </source>
</evidence>